<gene>
    <name evidence="2" type="ORF">DWU89_11060</name>
    <name evidence="1" type="ORF">H8784_10780</name>
</gene>
<evidence type="ECO:0000313" key="2">
    <source>
        <dbReference type="EMBL" id="RDU49099.1"/>
    </source>
</evidence>
<evidence type="ECO:0000313" key="1">
    <source>
        <dbReference type="EMBL" id="MBC8602199.1"/>
    </source>
</evidence>
<organism evidence="2 3">
    <name type="scientific">Parabacteroides acidifaciens</name>
    <dbReference type="NCBI Taxonomy" id="2290935"/>
    <lineage>
        <taxon>Bacteria</taxon>
        <taxon>Pseudomonadati</taxon>
        <taxon>Bacteroidota</taxon>
        <taxon>Bacteroidia</taxon>
        <taxon>Bacteroidales</taxon>
        <taxon>Tannerellaceae</taxon>
        <taxon>Parabacteroides</taxon>
    </lineage>
</organism>
<evidence type="ECO:0000313" key="4">
    <source>
        <dbReference type="Proteomes" id="UP000629596"/>
    </source>
</evidence>
<dbReference type="SUPFAM" id="SSF50969">
    <property type="entry name" value="YVTN repeat-like/Quinoprotein amine dehydrogenase"/>
    <property type="match status" value="1"/>
</dbReference>
<evidence type="ECO:0000313" key="3">
    <source>
        <dbReference type="Proteomes" id="UP000256321"/>
    </source>
</evidence>
<dbReference type="AlphaFoldDB" id="A0A3D8HDP5"/>
<sequence length="351" mass="40722">MRIRFYIAILPILLICSCKKESGTVKETVLFTKDDFKQTTSLKGEILSIDTLWKPIRIWVCDSSLVSVDMYCDYFAQIYDKKSGRKTTENIPRGIGPGELLNCWSLQFYPDKVWAFDMQQAKMEAYSIPDFLNRKHISPIQSVKFKNGAPTSVAVLPDGSFLCSDLSDSNNLVTRFDASGNKDNQLQTKFPEVSTNNIPDNLKKRFWENRIYYNPHNDKIVIFYTYSDLIEIYNSDMQLIQRIQGPDNFIPVLGNRKVDDHDFAYIIPEQTKFSYLFGVLTDSEIWALYYGISPQKGEEMQRTLFVFDYQGTPLRHYELDTPITFFSVDPVEKCIYGLSEQPDPVIIRFQY</sequence>
<comment type="caution">
    <text evidence="2">The sequence shown here is derived from an EMBL/GenBank/DDBJ whole genome shotgun (WGS) entry which is preliminary data.</text>
</comment>
<reference evidence="1 4" key="2">
    <citation type="submission" date="2020-08" db="EMBL/GenBank/DDBJ databases">
        <title>Genome public.</title>
        <authorList>
            <person name="Liu C."/>
            <person name="Sun Q."/>
        </authorList>
    </citation>
    <scope>NUCLEOTIDE SEQUENCE [LARGE SCALE GENOMIC DNA]</scope>
    <source>
        <strain evidence="1 4">426_9</strain>
    </source>
</reference>
<dbReference type="Proteomes" id="UP000256321">
    <property type="component" value="Unassembled WGS sequence"/>
</dbReference>
<dbReference type="RefSeq" id="WP_115499707.1">
    <property type="nucleotide sequence ID" value="NZ_JACRTI010000023.1"/>
</dbReference>
<protein>
    <recommendedName>
        <fullName evidence="5">6-bladed beta-propeller</fullName>
    </recommendedName>
</protein>
<dbReference type="Proteomes" id="UP000629596">
    <property type="component" value="Unassembled WGS sequence"/>
</dbReference>
<dbReference type="InterPro" id="IPR011044">
    <property type="entry name" value="Quino_amine_DH_bsu"/>
</dbReference>
<accession>A0A3D8HDP5</accession>
<proteinExistence type="predicted"/>
<dbReference type="EMBL" id="JACRTI010000023">
    <property type="protein sequence ID" value="MBC8602199.1"/>
    <property type="molecule type" value="Genomic_DNA"/>
</dbReference>
<evidence type="ECO:0008006" key="5">
    <source>
        <dbReference type="Google" id="ProtNLM"/>
    </source>
</evidence>
<keyword evidence="4" id="KW-1185">Reference proteome</keyword>
<reference evidence="2 3" key="1">
    <citation type="submission" date="2018-07" db="EMBL/GenBank/DDBJ databases">
        <title>Parabacteroides acidifaciens nov. sp., isolated from human feces.</title>
        <authorList>
            <person name="Wang Y.J."/>
        </authorList>
    </citation>
    <scope>NUCLEOTIDE SEQUENCE [LARGE SCALE GENOMIC DNA]</scope>
    <source>
        <strain evidence="2 3">426-9</strain>
    </source>
</reference>
<dbReference type="EMBL" id="QREV01000023">
    <property type="protein sequence ID" value="RDU49099.1"/>
    <property type="molecule type" value="Genomic_DNA"/>
</dbReference>
<dbReference type="Pfam" id="PF15869">
    <property type="entry name" value="TolB_like"/>
    <property type="match status" value="1"/>
</dbReference>
<dbReference type="PROSITE" id="PS51257">
    <property type="entry name" value="PROKAR_LIPOPROTEIN"/>
    <property type="match status" value="1"/>
</dbReference>
<name>A0A3D8HDP5_9BACT</name>